<name>A0A1T1P7D0_9XANT</name>
<evidence type="ECO:0000313" key="3">
    <source>
        <dbReference type="Proteomes" id="UP000190559"/>
    </source>
</evidence>
<reference evidence="2 3" key="1">
    <citation type="submission" date="2015-12" db="EMBL/GenBank/DDBJ databases">
        <authorList>
            <person name="Shamseldin A."/>
            <person name="Moawad H."/>
            <person name="Abd El-Rahim W.M."/>
            <person name="Sadowsky M.J."/>
        </authorList>
    </citation>
    <scope>NUCLEOTIDE SEQUENCE [LARGE SCALE GENOMIC DNA]</scope>
    <source>
        <strain evidence="2 3">LMG9050</strain>
    </source>
</reference>
<feature type="signal peptide" evidence="1">
    <location>
        <begin position="1"/>
        <end position="18"/>
    </location>
</feature>
<evidence type="ECO:0000313" key="2">
    <source>
        <dbReference type="EMBL" id="OOW71471.1"/>
    </source>
</evidence>
<keyword evidence="1" id="KW-0732">Signal</keyword>
<accession>A0A1T1P7D0</accession>
<protein>
    <recommendedName>
        <fullName evidence="4">Lysozyme inhibitor LprI N-terminal domain-containing protein</fullName>
    </recommendedName>
</protein>
<dbReference type="RefSeq" id="WP_057681508.1">
    <property type="nucleotide sequence ID" value="NZ_LOJW01000010.1"/>
</dbReference>
<evidence type="ECO:0008006" key="4">
    <source>
        <dbReference type="Google" id="ProtNLM"/>
    </source>
</evidence>
<feature type="chain" id="PRO_5010550815" description="Lysozyme inhibitor LprI N-terminal domain-containing protein" evidence="1">
    <location>
        <begin position="19"/>
        <end position="105"/>
    </location>
</feature>
<dbReference type="AlphaFoldDB" id="A0A1T1P7D0"/>
<comment type="caution">
    <text evidence="2">The sequence shown here is derived from an EMBL/GenBank/DDBJ whole genome shotgun (WGS) entry which is preliminary data.</text>
</comment>
<gene>
    <name evidence="2" type="ORF">Xmlh_08335</name>
</gene>
<proteinExistence type="predicted"/>
<evidence type="ECO:0000256" key="1">
    <source>
        <dbReference type="SAM" id="SignalP"/>
    </source>
</evidence>
<dbReference type="Proteomes" id="UP000190559">
    <property type="component" value="Unassembled WGS sequence"/>
</dbReference>
<organism evidence="2 3">
    <name type="scientific">Xanthomonas axonopodis pv. melhusii</name>
    <dbReference type="NCBI Taxonomy" id="487834"/>
    <lineage>
        <taxon>Bacteria</taxon>
        <taxon>Pseudomonadati</taxon>
        <taxon>Pseudomonadota</taxon>
        <taxon>Gammaproteobacteria</taxon>
        <taxon>Lysobacterales</taxon>
        <taxon>Lysobacteraceae</taxon>
        <taxon>Xanthomonas</taxon>
    </lineage>
</organism>
<dbReference type="EMBL" id="LOJW01000010">
    <property type="protein sequence ID" value="OOW71471.1"/>
    <property type="molecule type" value="Genomic_DNA"/>
</dbReference>
<sequence length="105" mass="11449">MKPIAVLLAGLIMAPACAAAIPEKMDITEMANCTAAAMKSGDRALWNEWLAGLKKRYAVIYPAKSAAEIEQYTIGRVQDKRKRLQGMGIDSTSANRDYLAKNCKS</sequence>